<evidence type="ECO:0000313" key="2">
    <source>
        <dbReference type="EMBL" id="MET6998508.1"/>
    </source>
</evidence>
<feature type="chain" id="PRO_5045964568" evidence="1">
    <location>
        <begin position="20"/>
        <end position="135"/>
    </location>
</feature>
<reference evidence="2 3" key="1">
    <citation type="submission" date="2024-06" db="EMBL/GenBank/DDBJ databases">
        <title>Chitinophaga defluvii sp. nov., isolated from municipal sewage.</title>
        <authorList>
            <person name="Zhang L."/>
        </authorList>
    </citation>
    <scope>NUCLEOTIDE SEQUENCE [LARGE SCALE GENOMIC DNA]</scope>
    <source>
        <strain evidence="2 3">H8</strain>
    </source>
</reference>
<dbReference type="RefSeq" id="WP_354661152.1">
    <property type="nucleotide sequence ID" value="NZ_JBEXAC010000002.1"/>
</dbReference>
<evidence type="ECO:0000313" key="3">
    <source>
        <dbReference type="Proteomes" id="UP001549749"/>
    </source>
</evidence>
<dbReference type="EMBL" id="JBEXAC010000002">
    <property type="protein sequence ID" value="MET6998508.1"/>
    <property type="molecule type" value="Genomic_DNA"/>
</dbReference>
<organism evidence="2 3">
    <name type="scientific">Chitinophaga defluvii</name>
    <dbReference type="NCBI Taxonomy" id="3163343"/>
    <lineage>
        <taxon>Bacteria</taxon>
        <taxon>Pseudomonadati</taxon>
        <taxon>Bacteroidota</taxon>
        <taxon>Chitinophagia</taxon>
        <taxon>Chitinophagales</taxon>
        <taxon>Chitinophagaceae</taxon>
        <taxon>Chitinophaga</taxon>
    </lineage>
</organism>
<dbReference type="Proteomes" id="UP001549749">
    <property type="component" value="Unassembled WGS sequence"/>
</dbReference>
<evidence type="ECO:0000256" key="1">
    <source>
        <dbReference type="SAM" id="SignalP"/>
    </source>
</evidence>
<keyword evidence="3" id="KW-1185">Reference proteome</keyword>
<accession>A0ABV2T655</accession>
<protein>
    <submittedName>
        <fullName evidence="2">Uncharacterized protein</fullName>
    </submittedName>
</protein>
<feature type="signal peptide" evidence="1">
    <location>
        <begin position="1"/>
        <end position="19"/>
    </location>
</feature>
<gene>
    <name evidence="2" type="ORF">ABR189_14080</name>
</gene>
<keyword evidence="1" id="KW-0732">Signal</keyword>
<name>A0ABV2T655_9BACT</name>
<proteinExistence type="predicted"/>
<sequence length="135" mass="14764">MKKALLFAFILLASVAVKAQENITVSFHNNGNGTLTCQAQLADRWPSGYLVTNFCWCSVTVYEVLSNGTEVQLSNVAGNNLFKTIDVVNGISSTVVLSSGAASSKYYVQLWHYHPWDIPSAYMIQETNTVPKAAI</sequence>
<comment type="caution">
    <text evidence="2">The sequence shown here is derived from an EMBL/GenBank/DDBJ whole genome shotgun (WGS) entry which is preliminary data.</text>
</comment>